<evidence type="ECO:0000313" key="1">
    <source>
        <dbReference type="EMBL" id="KAL0916014.1"/>
    </source>
</evidence>
<proteinExistence type="predicted"/>
<dbReference type="Proteomes" id="UP001552299">
    <property type="component" value="Unassembled WGS sequence"/>
</dbReference>
<accession>A0ABD0UU11</accession>
<protein>
    <submittedName>
        <fullName evidence="1">Uncharacterized protein</fullName>
    </submittedName>
</protein>
<reference evidence="1 2" key="1">
    <citation type="journal article" date="2024" name="Plant Biotechnol. J.">
        <title>Dendrobium thyrsiflorum genome and its molecular insights into genes involved in important horticultural traits.</title>
        <authorList>
            <person name="Chen B."/>
            <person name="Wang J.Y."/>
            <person name="Zheng P.J."/>
            <person name="Li K.L."/>
            <person name="Liang Y.M."/>
            <person name="Chen X.F."/>
            <person name="Zhang C."/>
            <person name="Zhao X."/>
            <person name="He X."/>
            <person name="Zhang G.Q."/>
            <person name="Liu Z.J."/>
            <person name="Xu Q."/>
        </authorList>
    </citation>
    <scope>NUCLEOTIDE SEQUENCE [LARGE SCALE GENOMIC DNA]</scope>
    <source>
        <strain evidence="1">GZMU011</strain>
    </source>
</reference>
<gene>
    <name evidence="1" type="ORF">M5K25_013492</name>
</gene>
<sequence>MEQDEKSMYGSRLWLIDSESVPFELLAISAELRSLKQREKTLLERRLAIQAVAAHTEDKFSWIANKVDSLEQTLSSSTEKFDLVDRGILLLPLSVSLPSKDVAHILQPTVLPPNGTAVSTLIPVFLSSLLCLRGRVSLGPYEKAPTLCRGIRICPAHQGQVATFSKIRKAYRSVGTSEGRSLNIQQMESRSIPGYVYFIMNYANDDGYYKNGLCPFYKKEPRNYKIDSSLANKRQLNKKKRKELKKKGMQLKITQDSNGTDCRITKFSVIPLLPQKINSNVQNEQNPTFNVFAKIETINVKENLNQIRSKIENM</sequence>
<evidence type="ECO:0000313" key="2">
    <source>
        <dbReference type="Proteomes" id="UP001552299"/>
    </source>
</evidence>
<dbReference type="EMBL" id="JANQDX010000011">
    <property type="protein sequence ID" value="KAL0916014.1"/>
    <property type="molecule type" value="Genomic_DNA"/>
</dbReference>
<keyword evidence="2" id="KW-1185">Reference proteome</keyword>
<name>A0ABD0UU11_DENTH</name>
<comment type="caution">
    <text evidence="1">The sequence shown here is derived from an EMBL/GenBank/DDBJ whole genome shotgun (WGS) entry which is preliminary data.</text>
</comment>
<organism evidence="1 2">
    <name type="scientific">Dendrobium thyrsiflorum</name>
    <name type="common">Pinecone-like raceme dendrobium</name>
    <name type="synonym">Orchid</name>
    <dbReference type="NCBI Taxonomy" id="117978"/>
    <lineage>
        <taxon>Eukaryota</taxon>
        <taxon>Viridiplantae</taxon>
        <taxon>Streptophyta</taxon>
        <taxon>Embryophyta</taxon>
        <taxon>Tracheophyta</taxon>
        <taxon>Spermatophyta</taxon>
        <taxon>Magnoliopsida</taxon>
        <taxon>Liliopsida</taxon>
        <taxon>Asparagales</taxon>
        <taxon>Orchidaceae</taxon>
        <taxon>Epidendroideae</taxon>
        <taxon>Malaxideae</taxon>
        <taxon>Dendrobiinae</taxon>
        <taxon>Dendrobium</taxon>
    </lineage>
</organism>
<dbReference type="AlphaFoldDB" id="A0ABD0UU11"/>